<gene>
    <name evidence="1" type="ORF">EA58_08775</name>
</gene>
<reference evidence="1 2" key="1">
    <citation type="submission" date="2014-04" db="EMBL/GenBank/DDBJ databases">
        <title>Draft genome sequence of Photobacterium halotolerans S2753: a solonamide, ngercheumicin and holomycin producer.</title>
        <authorList>
            <person name="Machado H.R."/>
            <person name="Gram L."/>
        </authorList>
    </citation>
    <scope>NUCLEOTIDE SEQUENCE [LARGE SCALE GENOMIC DNA]</scope>
    <source>
        <strain evidence="1 2">S2753</strain>
    </source>
</reference>
<dbReference type="STRING" id="1654360.EA58_08775"/>
<keyword evidence="2" id="KW-1185">Reference proteome</keyword>
<protein>
    <submittedName>
        <fullName evidence="1">Uncharacterized protein</fullName>
    </submittedName>
</protein>
<comment type="caution">
    <text evidence="1">The sequence shown here is derived from an EMBL/GenBank/DDBJ whole genome shotgun (WGS) entry which is preliminary data.</text>
</comment>
<accession>A0A066RN97</accession>
<name>A0A066RN97_9GAMM</name>
<dbReference type="Proteomes" id="UP000027192">
    <property type="component" value="Unassembled WGS sequence"/>
</dbReference>
<sequence>MVMFQIIKNPELRGLLSLDPDSLNQRRFKQKNESDSVPGIVAFQNSETLPMPIGSVNLLTTKSIHLIIVQVGCGGRI</sequence>
<dbReference type="EMBL" id="JMIB01000017">
    <property type="protein sequence ID" value="KDM91819.1"/>
    <property type="molecule type" value="Genomic_DNA"/>
</dbReference>
<organism evidence="1 2">
    <name type="scientific">Photobacterium galatheae</name>
    <dbReference type="NCBI Taxonomy" id="1654360"/>
    <lineage>
        <taxon>Bacteria</taxon>
        <taxon>Pseudomonadati</taxon>
        <taxon>Pseudomonadota</taxon>
        <taxon>Gammaproteobacteria</taxon>
        <taxon>Vibrionales</taxon>
        <taxon>Vibrionaceae</taxon>
        <taxon>Photobacterium</taxon>
    </lineage>
</organism>
<proteinExistence type="predicted"/>
<evidence type="ECO:0000313" key="1">
    <source>
        <dbReference type="EMBL" id="KDM91819.1"/>
    </source>
</evidence>
<evidence type="ECO:0000313" key="2">
    <source>
        <dbReference type="Proteomes" id="UP000027192"/>
    </source>
</evidence>
<dbReference type="AlphaFoldDB" id="A0A066RN97"/>